<accession>A0A1G6YTQ3</accession>
<comment type="cofactor">
    <cofactor evidence="1">
        <name>Co(2+)</name>
        <dbReference type="ChEBI" id="CHEBI:48828"/>
    </cofactor>
</comment>
<dbReference type="CDD" id="cd08659">
    <property type="entry name" value="M20_ArgE_DapE-like"/>
    <property type="match status" value="1"/>
</dbReference>
<evidence type="ECO:0000256" key="2">
    <source>
        <dbReference type="ARBA" id="ARBA00001947"/>
    </source>
</evidence>
<feature type="domain" description="Peptidase M20 dimerisation" evidence="12">
    <location>
        <begin position="190"/>
        <end position="302"/>
    </location>
</feature>
<dbReference type="OrthoDB" id="9792335at2"/>
<dbReference type="PANTHER" id="PTHR43808">
    <property type="entry name" value="ACETYLORNITHINE DEACETYLASE"/>
    <property type="match status" value="1"/>
</dbReference>
<evidence type="ECO:0000256" key="3">
    <source>
        <dbReference type="ARBA" id="ARBA00005130"/>
    </source>
</evidence>
<dbReference type="InterPro" id="IPR002933">
    <property type="entry name" value="Peptidase_M20"/>
</dbReference>
<dbReference type="InterPro" id="IPR011650">
    <property type="entry name" value="Peptidase_M20_dimer"/>
</dbReference>
<proteinExistence type="inferred from homology"/>
<evidence type="ECO:0000256" key="5">
    <source>
        <dbReference type="ARBA" id="ARBA00011921"/>
    </source>
</evidence>
<evidence type="ECO:0000256" key="7">
    <source>
        <dbReference type="ARBA" id="ARBA00022723"/>
    </source>
</evidence>
<evidence type="ECO:0000256" key="6">
    <source>
        <dbReference type="ARBA" id="ARBA00016853"/>
    </source>
</evidence>
<dbReference type="InterPro" id="IPR010182">
    <property type="entry name" value="ArgE/DapE"/>
</dbReference>
<dbReference type="SUPFAM" id="SSF55031">
    <property type="entry name" value="Bacterial exopeptidase dimerisation domain"/>
    <property type="match status" value="1"/>
</dbReference>
<dbReference type="GO" id="GO:0046872">
    <property type="term" value="F:metal ion binding"/>
    <property type="evidence" value="ECO:0007669"/>
    <property type="project" value="UniProtKB-KW"/>
</dbReference>
<dbReference type="Gene3D" id="3.30.70.360">
    <property type="match status" value="1"/>
</dbReference>
<keyword evidence="9" id="KW-0862">Zinc</keyword>
<dbReference type="UniPathway" id="UPA00034">
    <property type="reaction ID" value="UER00021"/>
</dbReference>
<dbReference type="Pfam" id="PF07687">
    <property type="entry name" value="M20_dimer"/>
    <property type="match status" value="1"/>
</dbReference>
<dbReference type="InterPro" id="IPR036264">
    <property type="entry name" value="Bact_exopeptidase_dim_dom"/>
</dbReference>
<dbReference type="RefSeq" id="WP_092094116.1">
    <property type="nucleotide sequence ID" value="NZ_FNAR01000002.1"/>
</dbReference>
<dbReference type="STRING" id="426756.SAMN04488126_10273"/>
<comment type="pathway">
    <text evidence="3">Amino-acid biosynthesis; L-lysine biosynthesis via DAP pathway; LL-2,6-diaminopimelate from (S)-tetrahydrodipicolinate (succinylase route): step 3/3.</text>
</comment>
<dbReference type="NCBIfam" id="TIGR01910">
    <property type="entry name" value="DapE-ArgE"/>
    <property type="match status" value="1"/>
</dbReference>
<dbReference type="EMBL" id="FNAR01000002">
    <property type="protein sequence ID" value="SDD93443.1"/>
    <property type="molecule type" value="Genomic_DNA"/>
</dbReference>
<dbReference type="GO" id="GO:0009089">
    <property type="term" value="P:lysine biosynthetic process via diaminopimelate"/>
    <property type="evidence" value="ECO:0007669"/>
    <property type="project" value="UniProtKB-UniPathway"/>
</dbReference>
<dbReference type="GO" id="GO:0009014">
    <property type="term" value="F:succinyl-diaminopimelate desuccinylase activity"/>
    <property type="evidence" value="ECO:0007669"/>
    <property type="project" value="UniProtKB-EC"/>
</dbReference>
<name>A0A1G6YTQ3_9BACL</name>
<dbReference type="PROSITE" id="PS00759">
    <property type="entry name" value="ARGE_DAPE_CPG2_2"/>
    <property type="match status" value="1"/>
</dbReference>
<keyword evidence="7" id="KW-0479">Metal-binding</keyword>
<dbReference type="EC" id="3.5.1.18" evidence="5"/>
<comment type="cofactor">
    <cofactor evidence="2">
        <name>Zn(2+)</name>
        <dbReference type="ChEBI" id="CHEBI:29105"/>
    </cofactor>
</comment>
<evidence type="ECO:0000313" key="14">
    <source>
        <dbReference type="Proteomes" id="UP000198823"/>
    </source>
</evidence>
<evidence type="ECO:0000259" key="12">
    <source>
        <dbReference type="Pfam" id="PF07687"/>
    </source>
</evidence>
<evidence type="ECO:0000256" key="11">
    <source>
        <dbReference type="ARBA" id="ARBA00051301"/>
    </source>
</evidence>
<reference evidence="13 14" key="1">
    <citation type="submission" date="2016-10" db="EMBL/GenBank/DDBJ databases">
        <authorList>
            <person name="de Groot N.N."/>
        </authorList>
    </citation>
    <scope>NUCLEOTIDE SEQUENCE [LARGE SCALE GENOMIC DNA]</scope>
    <source>
        <strain evidence="13 14">CGMCC 1.6762</strain>
    </source>
</reference>
<dbReference type="InterPro" id="IPR050072">
    <property type="entry name" value="Peptidase_M20A"/>
</dbReference>
<evidence type="ECO:0000313" key="13">
    <source>
        <dbReference type="EMBL" id="SDD93443.1"/>
    </source>
</evidence>
<keyword evidence="8" id="KW-0378">Hydrolase</keyword>
<sequence length="412" mass="45354">MKVDTGNASYTRDREAVIRLTRELVQIESVYRGEGVPGGNEEKVAHYVADVLRGYGIETHVEEVVPGRPNVIGIIDSGKPGPTLLFEGHTDVVTEGNRDAWTYDPFGAEIVDGRMYGRGTNDTKGNLACMITAVHSILQDGEDFRGKIILCIPCDEEGMMIGIKHFIKQGWADGVDGAIICEPEENQVCIAQRGAMRIQVDMYGKMAHGAISWSGINPNWHMARLIAALEKLEKEEQERLGEDPYLKWPSITPTILQAPVKGDAQINVIPDHCRMTLDIRTVPAQDHGELREKIKSIIEGLKADDPDVNCELTVLDDRPATLTPKEDPVVEAICGAVRHVLGKEPVYNGVPGATDGTFLHVHGVPIVTIGAGDREIPHQIDEYVDIEELAETTAIYRDAALRFLNREVRTDG</sequence>
<dbReference type="AlphaFoldDB" id="A0A1G6YTQ3"/>
<organism evidence="13 14">
    <name type="scientific">Bhargavaea beijingensis</name>
    <dbReference type="NCBI Taxonomy" id="426756"/>
    <lineage>
        <taxon>Bacteria</taxon>
        <taxon>Bacillati</taxon>
        <taxon>Bacillota</taxon>
        <taxon>Bacilli</taxon>
        <taxon>Bacillales</taxon>
        <taxon>Caryophanaceae</taxon>
        <taxon>Bhargavaea</taxon>
    </lineage>
</organism>
<evidence type="ECO:0000256" key="10">
    <source>
        <dbReference type="ARBA" id="ARBA00023285"/>
    </source>
</evidence>
<keyword evidence="10" id="KW-0170">Cobalt</keyword>
<comment type="catalytic activity">
    <reaction evidence="11">
        <text>N-succinyl-(2S,6S)-2,6-diaminopimelate + H2O = (2S,6S)-2,6-diaminopimelate + succinate</text>
        <dbReference type="Rhea" id="RHEA:22608"/>
        <dbReference type="ChEBI" id="CHEBI:15377"/>
        <dbReference type="ChEBI" id="CHEBI:30031"/>
        <dbReference type="ChEBI" id="CHEBI:57609"/>
        <dbReference type="ChEBI" id="CHEBI:58087"/>
        <dbReference type="EC" id="3.5.1.18"/>
    </reaction>
</comment>
<dbReference type="Pfam" id="PF01546">
    <property type="entry name" value="Peptidase_M20"/>
    <property type="match status" value="1"/>
</dbReference>
<evidence type="ECO:0000256" key="4">
    <source>
        <dbReference type="ARBA" id="ARBA00006247"/>
    </source>
</evidence>
<protein>
    <recommendedName>
        <fullName evidence="6">Probable succinyl-diaminopimelate desuccinylase</fullName>
        <ecNumber evidence="5">3.5.1.18</ecNumber>
    </recommendedName>
</protein>
<evidence type="ECO:0000256" key="8">
    <source>
        <dbReference type="ARBA" id="ARBA00022801"/>
    </source>
</evidence>
<dbReference type="SUPFAM" id="SSF53187">
    <property type="entry name" value="Zn-dependent exopeptidases"/>
    <property type="match status" value="1"/>
</dbReference>
<dbReference type="InterPro" id="IPR001261">
    <property type="entry name" value="ArgE/DapE_CS"/>
</dbReference>
<evidence type="ECO:0000256" key="1">
    <source>
        <dbReference type="ARBA" id="ARBA00001941"/>
    </source>
</evidence>
<evidence type="ECO:0000256" key="9">
    <source>
        <dbReference type="ARBA" id="ARBA00022833"/>
    </source>
</evidence>
<comment type="similarity">
    <text evidence="4">Belongs to the peptidase M20A family.</text>
</comment>
<gene>
    <name evidence="13" type="ORF">SAMN04488126_10273</name>
</gene>
<dbReference type="PROSITE" id="PS00758">
    <property type="entry name" value="ARGE_DAPE_CPG2_1"/>
    <property type="match status" value="1"/>
</dbReference>
<dbReference type="Gene3D" id="3.40.630.10">
    <property type="entry name" value="Zn peptidases"/>
    <property type="match status" value="2"/>
</dbReference>
<dbReference type="Proteomes" id="UP000198823">
    <property type="component" value="Unassembled WGS sequence"/>
</dbReference>